<organism evidence="1 2">
    <name type="scientific">Sphaceloma murrayae</name>
    <dbReference type="NCBI Taxonomy" id="2082308"/>
    <lineage>
        <taxon>Eukaryota</taxon>
        <taxon>Fungi</taxon>
        <taxon>Dikarya</taxon>
        <taxon>Ascomycota</taxon>
        <taxon>Pezizomycotina</taxon>
        <taxon>Dothideomycetes</taxon>
        <taxon>Dothideomycetidae</taxon>
        <taxon>Myriangiales</taxon>
        <taxon>Elsinoaceae</taxon>
        <taxon>Sphaceloma</taxon>
    </lineage>
</organism>
<dbReference type="EMBL" id="NKHZ01000049">
    <property type="protein sequence ID" value="PNS17698.1"/>
    <property type="molecule type" value="Genomic_DNA"/>
</dbReference>
<evidence type="ECO:0000313" key="2">
    <source>
        <dbReference type="Proteomes" id="UP000243797"/>
    </source>
</evidence>
<dbReference type="AlphaFoldDB" id="A0A2K1QRI5"/>
<dbReference type="OrthoDB" id="10593937at2759"/>
<dbReference type="InParanoid" id="A0A2K1QRI5"/>
<gene>
    <name evidence="1" type="ORF">CAC42_3093</name>
</gene>
<sequence>MPGAACTSPAAEEMLEGSQDNPSLTQRFGDINLQLNNVSKTNRQAVQSAHEQSVLQLRAAIEGATPGFFTDDAEKAKHMARLQRLTHLLDKKATIESEILKHHSELHQAYVRTVKIWQGSMRDRTVALQAA</sequence>
<keyword evidence="2" id="KW-1185">Reference proteome</keyword>
<reference evidence="1 2" key="1">
    <citation type="submission" date="2017-06" db="EMBL/GenBank/DDBJ databases">
        <title>Draft genome sequence of a variant of Elsinoe murrayae.</title>
        <authorList>
            <person name="Cheng Q."/>
        </authorList>
    </citation>
    <scope>NUCLEOTIDE SEQUENCE [LARGE SCALE GENOMIC DNA]</scope>
    <source>
        <strain evidence="1 2">CQ-2017a</strain>
    </source>
</reference>
<dbReference type="Proteomes" id="UP000243797">
    <property type="component" value="Unassembled WGS sequence"/>
</dbReference>
<accession>A0A2K1QRI5</accession>
<name>A0A2K1QRI5_9PEZI</name>
<protein>
    <submittedName>
        <fullName evidence="1">Uncharacterized protein</fullName>
    </submittedName>
</protein>
<evidence type="ECO:0000313" key="1">
    <source>
        <dbReference type="EMBL" id="PNS17698.1"/>
    </source>
</evidence>
<comment type="caution">
    <text evidence="1">The sequence shown here is derived from an EMBL/GenBank/DDBJ whole genome shotgun (WGS) entry which is preliminary data.</text>
</comment>
<proteinExistence type="predicted"/>